<evidence type="ECO:0000259" key="4">
    <source>
        <dbReference type="Pfam" id="PF00725"/>
    </source>
</evidence>
<reference evidence="7" key="1">
    <citation type="journal article" date="2019" name="Int. J. Syst. Evol. Microbiol.">
        <title>The Global Catalogue of Microorganisms (GCM) 10K type strain sequencing project: providing services to taxonomists for standard genome sequencing and annotation.</title>
        <authorList>
            <consortium name="The Broad Institute Genomics Platform"/>
            <consortium name="The Broad Institute Genome Sequencing Center for Infectious Disease"/>
            <person name="Wu L."/>
            <person name="Ma J."/>
        </authorList>
    </citation>
    <scope>NUCLEOTIDE SEQUENCE [LARGE SCALE GENOMIC DNA]</scope>
    <source>
        <strain evidence="7">IBRC-M 10703</strain>
    </source>
</reference>
<evidence type="ECO:0000256" key="3">
    <source>
        <dbReference type="ARBA" id="ARBA00023002"/>
    </source>
</evidence>
<comment type="similarity">
    <text evidence="2">Belongs to the 3-hydroxyacyl-CoA dehydrogenase family.</text>
</comment>
<dbReference type="Gene3D" id="3.40.50.720">
    <property type="entry name" value="NAD(P)-binding Rossmann-like Domain"/>
    <property type="match status" value="1"/>
</dbReference>
<dbReference type="InterPro" id="IPR013328">
    <property type="entry name" value="6PGD_dom2"/>
</dbReference>
<dbReference type="PIRSF" id="PIRSF000105">
    <property type="entry name" value="HCDH"/>
    <property type="match status" value="1"/>
</dbReference>
<protein>
    <submittedName>
        <fullName evidence="6">3-hydroxyacyl-CoA dehydrogenase NAD-binding domain-containing protein</fullName>
    </submittedName>
</protein>
<dbReference type="InterPro" id="IPR036291">
    <property type="entry name" value="NAD(P)-bd_dom_sf"/>
</dbReference>
<dbReference type="SUPFAM" id="SSF51735">
    <property type="entry name" value="NAD(P)-binding Rossmann-fold domains"/>
    <property type="match status" value="1"/>
</dbReference>
<dbReference type="InterPro" id="IPR006176">
    <property type="entry name" value="3-OHacyl-CoA_DH_NAD-bd"/>
</dbReference>
<dbReference type="InterPro" id="IPR006108">
    <property type="entry name" value="3HC_DH_C"/>
</dbReference>
<dbReference type="EMBL" id="JBHSAO010000006">
    <property type="protein sequence ID" value="MFC4024010.1"/>
    <property type="molecule type" value="Genomic_DNA"/>
</dbReference>
<keyword evidence="3" id="KW-0560">Oxidoreductase</keyword>
<keyword evidence="7" id="KW-1185">Reference proteome</keyword>
<evidence type="ECO:0000256" key="2">
    <source>
        <dbReference type="ARBA" id="ARBA00009463"/>
    </source>
</evidence>
<evidence type="ECO:0000259" key="5">
    <source>
        <dbReference type="Pfam" id="PF02737"/>
    </source>
</evidence>
<dbReference type="PANTHER" id="PTHR48075">
    <property type="entry name" value="3-HYDROXYACYL-COA DEHYDROGENASE FAMILY PROTEIN"/>
    <property type="match status" value="1"/>
</dbReference>
<dbReference type="PANTHER" id="PTHR48075:SF5">
    <property type="entry name" value="3-HYDROXYBUTYRYL-COA DEHYDROGENASE"/>
    <property type="match status" value="1"/>
</dbReference>
<sequence>MTQLIGIVGSGIMGNGIAQVAATAGYEVVIYDINNKSLKNAEETVDRYLTKDVQKERLSIEVKNDIVNRITYTTEINQLANAYFIIEAVTEKMEVKEKLFSELDKICNPDTYFATNTSGISITGIAGAIDRLDKFIGIHFFNPVPVMELVEITKGHCTSDNTVEAAKKLVADFNKDSIFVEDSPLFVVNRILVPMLSEAIFVLSEGIASKEDIDKGMLLGAKHPIGPLRLADVIGLDTLLLVQETLYFETMDSKYRPPSLLRKMVRAGLLGRKSGEGFYKYG</sequence>
<evidence type="ECO:0000256" key="1">
    <source>
        <dbReference type="ARBA" id="ARBA00005086"/>
    </source>
</evidence>
<comment type="pathway">
    <text evidence="1">Lipid metabolism; butanoate metabolism.</text>
</comment>
<name>A0ABV8GZM8_9BACI</name>
<proteinExistence type="inferred from homology"/>
<evidence type="ECO:0000313" key="7">
    <source>
        <dbReference type="Proteomes" id="UP001595772"/>
    </source>
</evidence>
<dbReference type="RefSeq" id="WP_379496504.1">
    <property type="nucleotide sequence ID" value="NZ_JBHSAO010000006.1"/>
</dbReference>
<accession>A0ABV8GZM8</accession>
<dbReference type="SUPFAM" id="SSF48179">
    <property type="entry name" value="6-phosphogluconate dehydrogenase C-terminal domain-like"/>
    <property type="match status" value="1"/>
</dbReference>
<dbReference type="Gene3D" id="1.10.1040.10">
    <property type="entry name" value="N-(1-d-carboxylethyl)-l-norvaline Dehydrogenase, domain 2"/>
    <property type="match status" value="1"/>
</dbReference>
<dbReference type="Pfam" id="PF02737">
    <property type="entry name" value="3HCDH_N"/>
    <property type="match status" value="1"/>
</dbReference>
<evidence type="ECO:0000313" key="6">
    <source>
        <dbReference type="EMBL" id="MFC4024010.1"/>
    </source>
</evidence>
<gene>
    <name evidence="6" type="ORF">ACFOUV_09400</name>
</gene>
<organism evidence="6 7">
    <name type="scientific">Oceanobacillus longus</name>
    <dbReference type="NCBI Taxonomy" id="930120"/>
    <lineage>
        <taxon>Bacteria</taxon>
        <taxon>Bacillati</taxon>
        <taxon>Bacillota</taxon>
        <taxon>Bacilli</taxon>
        <taxon>Bacillales</taxon>
        <taxon>Bacillaceae</taxon>
        <taxon>Oceanobacillus</taxon>
    </lineage>
</organism>
<feature type="domain" description="3-hydroxyacyl-CoA dehydrogenase C-terminal" evidence="4">
    <location>
        <begin position="186"/>
        <end position="281"/>
    </location>
</feature>
<dbReference type="Pfam" id="PF00725">
    <property type="entry name" value="3HCDH"/>
    <property type="match status" value="1"/>
</dbReference>
<dbReference type="Proteomes" id="UP001595772">
    <property type="component" value="Unassembled WGS sequence"/>
</dbReference>
<dbReference type="InterPro" id="IPR022694">
    <property type="entry name" value="3-OHacyl-CoA_DH"/>
</dbReference>
<comment type="caution">
    <text evidence="6">The sequence shown here is derived from an EMBL/GenBank/DDBJ whole genome shotgun (WGS) entry which is preliminary data.</text>
</comment>
<feature type="domain" description="3-hydroxyacyl-CoA dehydrogenase NAD binding" evidence="5">
    <location>
        <begin position="5"/>
        <end position="182"/>
    </location>
</feature>
<dbReference type="InterPro" id="IPR008927">
    <property type="entry name" value="6-PGluconate_DH-like_C_sf"/>
</dbReference>